<proteinExistence type="inferred from homology"/>
<evidence type="ECO:0000259" key="8">
    <source>
        <dbReference type="SMART" id="SM01005"/>
    </source>
</evidence>
<dbReference type="InterPro" id="IPR000821">
    <property type="entry name" value="Ala_racemase"/>
</dbReference>
<gene>
    <name evidence="9" type="primary">alr</name>
    <name evidence="9" type="ORF">GM661_15430</name>
</gene>
<feature type="active site" description="Proton acceptor; specific for L-alanine" evidence="5">
    <location>
        <position position="266"/>
    </location>
</feature>
<reference evidence="9" key="1">
    <citation type="submission" date="2019-12" db="EMBL/GenBank/DDBJ databases">
        <authorList>
            <person name="zhang j."/>
            <person name="sun C.M."/>
        </authorList>
    </citation>
    <scope>NUCLEOTIDE SEQUENCE</scope>
    <source>
        <strain evidence="9">NS-1</strain>
    </source>
</reference>
<feature type="modified residue" description="N6-(pyridoxal phosphate)lysine" evidence="5 6">
    <location>
        <position position="39"/>
    </location>
</feature>
<dbReference type="UniPathway" id="UPA00042">
    <property type="reaction ID" value="UER00497"/>
</dbReference>
<dbReference type="Pfam" id="PF00842">
    <property type="entry name" value="Ala_racemase_C"/>
    <property type="match status" value="1"/>
</dbReference>
<dbReference type="Pfam" id="PF01168">
    <property type="entry name" value="Ala_racemase_N"/>
    <property type="match status" value="1"/>
</dbReference>
<dbReference type="SUPFAM" id="SSF51419">
    <property type="entry name" value="PLP-binding barrel"/>
    <property type="match status" value="1"/>
</dbReference>
<protein>
    <recommendedName>
        <fullName evidence="5">Alanine racemase</fullName>
        <ecNumber evidence="5">5.1.1.1</ecNumber>
    </recommendedName>
</protein>
<dbReference type="KEGG" id="ifn:GM661_15430"/>
<dbReference type="HAMAP" id="MF_01201">
    <property type="entry name" value="Ala_racemase"/>
    <property type="match status" value="1"/>
</dbReference>
<keyword evidence="3 5" id="KW-0663">Pyridoxal phosphate</keyword>
<dbReference type="InterPro" id="IPR009006">
    <property type="entry name" value="Ala_racemase/Decarboxylase_C"/>
</dbReference>
<evidence type="ECO:0000313" key="9">
    <source>
        <dbReference type="EMBL" id="QTL99248.1"/>
    </source>
</evidence>
<dbReference type="FunFam" id="3.20.20.10:FF:000002">
    <property type="entry name" value="Alanine racemase"/>
    <property type="match status" value="1"/>
</dbReference>
<comment type="cofactor">
    <cofactor evidence="2 5 6">
        <name>pyridoxal 5'-phosphate</name>
        <dbReference type="ChEBI" id="CHEBI:597326"/>
    </cofactor>
</comment>
<dbReference type="Proteomes" id="UP000665020">
    <property type="component" value="Chromosome"/>
</dbReference>
<dbReference type="EC" id="5.1.1.1" evidence="5"/>
<evidence type="ECO:0000256" key="7">
    <source>
        <dbReference type="PIRSR" id="PIRSR600821-52"/>
    </source>
</evidence>
<dbReference type="GO" id="GO:0009252">
    <property type="term" value="P:peptidoglycan biosynthetic process"/>
    <property type="evidence" value="ECO:0007669"/>
    <property type="project" value="TreeGrafter"/>
</dbReference>
<dbReference type="PANTHER" id="PTHR30511:SF0">
    <property type="entry name" value="ALANINE RACEMASE, CATABOLIC-RELATED"/>
    <property type="match status" value="1"/>
</dbReference>
<feature type="binding site" evidence="5 7">
    <location>
        <position position="137"/>
    </location>
    <ligand>
        <name>substrate</name>
    </ligand>
</feature>
<comment type="catalytic activity">
    <reaction evidence="1 5">
        <text>L-alanine = D-alanine</text>
        <dbReference type="Rhea" id="RHEA:20249"/>
        <dbReference type="ChEBI" id="CHEBI:57416"/>
        <dbReference type="ChEBI" id="CHEBI:57972"/>
        <dbReference type="EC" id="5.1.1.1"/>
    </reaction>
</comment>
<evidence type="ECO:0000256" key="1">
    <source>
        <dbReference type="ARBA" id="ARBA00000316"/>
    </source>
</evidence>
<dbReference type="GO" id="GO:0005829">
    <property type="term" value="C:cytosol"/>
    <property type="evidence" value="ECO:0007669"/>
    <property type="project" value="TreeGrafter"/>
</dbReference>
<dbReference type="RefSeq" id="WP_230867639.1">
    <property type="nucleotide sequence ID" value="NZ_CP046640.1"/>
</dbReference>
<dbReference type="GO" id="GO:0008784">
    <property type="term" value="F:alanine racemase activity"/>
    <property type="evidence" value="ECO:0007669"/>
    <property type="project" value="UniProtKB-UniRule"/>
</dbReference>
<evidence type="ECO:0000313" key="10">
    <source>
        <dbReference type="Proteomes" id="UP000665020"/>
    </source>
</evidence>
<comment type="function">
    <text evidence="5">Catalyzes the interconversion of L-alanine and D-alanine. May also act on other amino acids.</text>
</comment>
<comment type="similarity">
    <text evidence="5">Belongs to the alanine racemase family.</text>
</comment>
<dbReference type="EMBL" id="CP046640">
    <property type="protein sequence ID" value="QTL99248.1"/>
    <property type="molecule type" value="Genomic_DNA"/>
</dbReference>
<accession>A0A8A7KHJ7</accession>
<dbReference type="Gene3D" id="2.40.37.10">
    <property type="entry name" value="Lyase, Ornithine Decarboxylase, Chain A, domain 1"/>
    <property type="match status" value="1"/>
</dbReference>
<dbReference type="GO" id="GO:0030170">
    <property type="term" value="F:pyridoxal phosphate binding"/>
    <property type="evidence" value="ECO:0007669"/>
    <property type="project" value="UniProtKB-UniRule"/>
</dbReference>
<dbReference type="PANTHER" id="PTHR30511">
    <property type="entry name" value="ALANINE RACEMASE"/>
    <property type="match status" value="1"/>
</dbReference>
<sequence>MKGKSRPVWVEINLANLKYNLALLKEKVSADTIIMAVVKADAYSHGVLPVSKTLVESGVKRLAVALPEEGLELREAGFSLPIQVMGEVLPPQDELLLDYDLIPTIGRMDTALRINTLAEKKGIKKKVHIKIDTGMGRIGVSAEMANDFIMSLSQMDNLVIEGIMTHFATADEADKEYTHQQWELFQQLLHDLAESGFIIPLRHAANSAALIDLPEFQLNMVRPGIALYGLHPSQEMHKKLPFKPVLSWKSRVVYLKNLPQGSSISYGAAYITSRDSKIATIPLGYADGYSRLLSNKAHVLINGQKAPVRGKVCMDQFMVDVTDISDVNIGSEVVLVGKQGKEEITATEMAEIMGTINYEFVCNISNRVPRIYR</sequence>
<dbReference type="SUPFAM" id="SSF50621">
    <property type="entry name" value="Alanine racemase C-terminal domain-like"/>
    <property type="match status" value="1"/>
</dbReference>
<dbReference type="InterPro" id="IPR011079">
    <property type="entry name" value="Ala_racemase_C"/>
</dbReference>
<evidence type="ECO:0000256" key="6">
    <source>
        <dbReference type="PIRSR" id="PIRSR600821-50"/>
    </source>
</evidence>
<keyword evidence="4 5" id="KW-0413">Isomerase</keyword>
<keyword evidence="10" id="KW-1185">Reference proteome</keyword>
<name>A0A8A7KHJ7_9FIRM</name>
<feature type="domain" description="Alanine racemase C-terminal" evidence="8">
    <location>
        <begin position="245"/>
        <end position="373"/>
    </location>
</feature>
<dbReference type="FunFam" id="2.40.37.10:FF:000006">
    <property type="entry name" value="Alanine racemase"/>
    <property type="match status" value="1"/>
</dbReference>
<dbReference type="InterPro" id="IPR029066">
    <property type="entry name" value="PLP-binding_barrel"/>
</dbReference>
<organism evidence="9 10">
    <name type="scientific">Iocasia fonsfrigidae</name>
    <dbReference type="NCBI Taxonomy" id="2682810"/>
    <lineage>
        <taxon>Bacteria</taxon>
        <taxon>Bacillati</taxon>
        <taxon>Bacillota</taxon>
        <taxon>Clostridia</taxon>
        <taxon>Halanaerobiales</taxon>
        <taxon>Halanaerobiaceae</taxon>
        <taxon>Iocasia</taxon>
    </lineage>
</organism>
<dbReference type="NCBIfam" id="TIGR00492">
    <property type="entry name" value="alr"/>
    <property type="match status" value="1"/>
</dbReference>
<dbReference type="Gene3D" id="3.20.20.10">
    <property type="entry name" value="Alanine racemase"/>
    <property type="match status" value="1"/>
</dbReference>
<dbReference type="AlphaFoldDB" id="A0A8A7KHJ7"/>
<feature type="binding site" evidence="5 7">
    <location>
        <position position="314"/>
    </location>
    <ligand>
        <name>substrate</name>
    </ligand>
</feature>
<dbReference type="SMART" id="SM01005">
    <property type="entry name" value="Ala_racemase_C"/>
    <property type="match status" value="1"/>
</dbReference>
<evidence type="ECO:0000256" key="3">
    <source>
        <dbReference type="ARBA" id="ARBA00022898"/>
    </source>
</evidence>
<evidence type="ECO:0000256" key="5">
    <source>
        <dbReference type="HAMAP-Rule" id="MF_01201"/>
    </source>
</evidence>
<dbReference type="PRINTS" id="PR00992">
    <property type="entry name" value="ALARACEMASE"/>
</dbReference>
<dbReference type="GO" id="GO:0030632">
    <property type="term" value="P:D-alanine biosynthetic process"/>
    <property type="evidence" value="ECO:0007669"/>
    <property type="project" value="UniProtKB-UniRule"/>
</dbReference>
<feature type="active site" description="Proton acceptor; specific for D-alanine" evidence="5">
    <location>
        <position position="39"/>
    </location>
</feature>
<evidence type="ECO:0000256" key="4">
    <source>
        <dbReference type="ARBA" id="ARBA00023235"/>
    </source>
</evidence>
<dbReference type="CDD" id="cd00430">
    <property type="entry name" value="PLPDE_III_AR"/>
    <property type="match status" value="1"/>
</dbReference>
<dbReference type="InterPro" id="IPR001608">
    <property type="entry name" value="Ala_racemase_N"/>
</dbReference>
<comment type="pathway">
    <text evidence="5">Amino-acid biosynthesis; D-alanine biosynthesis; D-alanine from L-alanine: step 1/1.</text>
</comment>
<evidence type="ECO:0000256" key="2">
    <source>
        <dbReference type="ARBA" id="ARBA00001933"/>
    </source>
</evidence>